<evidence type="ECO:0000313" key="2">
    <source>
        <dbReference type="Proteomes" id="UP001634393"/>
    </source>
</evidence>
<protein>
    <submittedName>
        <fullName evidence="1">Uncharacterized protein</fullName>
    </submittedName>
</protein>
<name>A0ABD3S395_9LAMI</name>
<dbReference type="EMBL" id="JBJXBP010000007">
    <property type="protein sequence ID" value="KAL3818969.1"/>
    <property type="molecule type" value="Genomic_DNA"/>
</dbReference>
<sequence length="176" mass="19715">MNAKKEPKNNLTAYPTTSFSASSDVVSEVDIAIAEGKASITASARSVINDGVQFRAGTRPQLTMPDSRANSLYSISISSRVSMCSLTKLKVKVHVSVTKRHRDREGDREKRRCIYLMGTARRDFTPCWPSSTRTSSVYVVNRLQWKHSLLYFWELAILKLAVPKVAEEIGTSWEGE</sequence>
<dbReference type="Proteomes" id="UP001634393">
    <property type="component" value="Unassembled WGS sequence"/>
</dbReference>
<keyword evidence="2" id="KW-1185">Reference proteome</keyword>
<organism evidence="1 2">
    <name type="scientific">Penstemon smallii</name>
    <dbReference type="NCBI Taxonomy" id="265156"/>
    <lineage>
        <taxon>Eukaryota</taxon>
        <taxon>Viridiplantae</taxon>
        <taxon>Streptophyta</taxon>
        <taxon>Embryophyta</taxon>
        <taxon>Tracheophyta</taxon>
        <taxon>Spermatophyta</taxon>
        <taxon>Magnoliopsida</taxon>
        <taxon>eudicotyledons</taxon>
        <taxon>Gunneridae</taxon>
        <taxon>Pentapetalae</taxon>
        <taxon>asterids</taxon>
        <taxon>lamiids</taxon>
        <taxon>Lamiales</taxon>
        <taxon>Plantaginaceae</taxon>
        <taxon>Cheloneae</taxon>
        <taxon>Penstemon</taxon>
    </lineage>
</organism>
<proteinExistence type="predicted"/>
<dbReference type="AlphaFoldDB" id="A0ABD3S395"/>
<evidence type="ECO:0000313" key="1">
    <source>
        <dbReference type="EMBL" id="KAL3818969.1"/>
    </source>
</evidence>
<accession>A0ABD3S395</accession>
<comment type="caution">
    <text evidence="1">The sequence shown here is derived from an EMBL/GenBank/DDBJ whole genome shotgun (WGS) entry which is preliminary data.</text>
</comment>
<gene>
    <name evidence="1" type="ORF">ACJIZ3_004874</name>
</gene>
<reference evidence="1 2" key="1">
    <citation type="submission" date="2024-12" db="EMBL/GenBank/DDBJ databases">
        <title>The unique morphological basis and parallel evolutionary history of personate flowers in Penstemon.</title>
        <authorList>
            <person name="Depatie T.H."/>
            <person name="Wessinger C.A."/>
        </authorList>
    </citation>
    <scope>NUCLEOTIDE SEQUENCE [LARGE SCALE GENOMIC DNA]</scope>
    <source>
        <strain evidence="1">WTNN_2</strain>
        <tissue evidence="1">Leaf</tissue>
    </source>
</reference>